<gene>
    <name evidence="3" type="ORF">FZC76_21875</name>
</gene>
<comment type="caution">
    <text evidence="3">The sequence shown here is derived from an EMBL/GenBank/DDBJ whole genome shotgun (WGS) entry which is preliminary data.</text>
</comment>
<accession>A0A5D4SC22</accession>
<dbReference type="SUPFAM" id="SSF75712">
    <property type="entry name" value="Rad50 coiled-coil Zn hook"/>
    <property type="match status" value="1"/>
</dbReference>
<feature type="coiled-coil region" evidence="1">
    <location>
        <begin position="209"/>
        <end position="310"/>
    </location>
</feature>
<reference evidence="3 4" key="1">
    <citation type="submission" date="2019-08" db="EMBL/GenBank/DDBJ databases">
        <title>Bacillus genomes from the desert of Cuatro Cienegas, Coahuila.</title>
        <authorList>
            <person name="Olmedo-Alvarez G."/>
        </authorList>
    </citation>
    <scope>NUCLEOTIDE SEQUENCE [LARGE SCALE GENOMIC DNA]</scope>
    <source>
        <strain evidence="3 4">CH28_1T</strain>
    </source>
</reference>
<protein>
    <submittedName>
        <fullName evidence="3">AAA family ATPase</fullName>
    </submittedName>
</protein>
<dbReference type="Gene3D" id="3.40.50.300">
    <property type="entry name" value="P-loop containing nucleotide triphosphate hydrolases"/>
    <property type="match status" value="1"/>
</dbReference>
<dbReference type="Proteomes" id="UP000322524">
    <property type="component" value="Unassembled WGS sequence"/>
</dbReference>
<evidence type="ECO:0000256" key="1">
    <source>
        <dbReference type="SAM" id="Coils"/>
    </source>
</evidence>
<name>A0A5D4SC22_9BACI</name>
<evidence type="ECO:0000313" key="4">
    <source>
        <dbReference type="Proteomes" id="UP000322524"/>
    </source>
</evidence>
<proteinExistence type="predicted"/>
<dbReference type="OrthoDB" id="267455at2"/>
<dbReference type="AlphaFoldDB" id="A0A5D4SC22"/>
<organism evidence="3 4">
    <name type="scientific">Sutcliffiella horikoshii</name>
    <dbReference type="NCBI Taxonomy" id="79883"/>
    <lineage>
        <taxon>Bacteria</taxon>
        <taxon>Bacillati</taxon>
        <taxon>Bacillota</taxon>
        <taxon>Bacilli</taxon>
        <taxon>Bacillales</taxon>
        <taxon>Bacillaceae</taxon>
        <taxon>Sutcliffiella</taxon>
    </lineage>
</organism>
<keyword evidence="1" id="KW-0175">Coiled coil</keyword>
<dbReference type="Pfam" id="PF13476">
    <property type="entry name" value="AAA_23"/>
    <property type="match status" value="1"/>
</dbReference>
<dbReference type="GO" id="GO:0016887">
    <property type="term" value="F:ATP hydrolysis activity"/>
    <property type="evidence" value="ECO:0007669"/>
    <property type="project" value="InterPro"/>
</dbReference>
<sequence length="484" mass="54357">MPVSLWTNTRREPNNLESIQQVRIKGFQSHVDSVFTFSAGLNVITGPSDSGKTALIRAARWVAFNDPQGEAFIHEAVGEAEVTIELGNGISITKRRRKGKTTYEISTLEQPFEKSEVPEEVKQVLGIVKQSFGDFVTALNFAFQLEAPFLISETASAGAKVLGKLAGTEAVDLAVKSVSKDTYAARQERTTADKEVESLNGRLLEYQNIDNEKEQLALAEMVIERVEKATEDKKVLAELHHIHELASEKVKRYSAQLESLEIVPVISEMMQRIEKSQQHKESLLEMFNRMNKATATVDDLTQRLKVLETVEAASKKLLVVESMEETLTTCTTLLREYQKYTENVNYSLRILEKTSNIEQVNIDLIQQELVRLQELKSLGLTYLRVQASVDSLGIKVDLCQNIGQADGILGTMNQTLQTLEKLKNIHLDYQASKAHLQLTSRSYEDSSSSLIDYKEELERAWGEVGGMCPLCEQPLNNHNHKERG</sequence>
<dbReference type="InterPro" id="IPR027417">
    <property type="entry name" value="P-loop_NTPase"/>
</dbReference>
<dbReference type="SUPFAM" id="SSF52540">
    <property type="entry name" value="P-loop containing nucleoside triphosphate hydrolases"/>
    <property type="match status" value="1"/>
</dbReference>
<dbReference type="InterPro" id="IPR038729">
    <property type="entry name" value="Rad50/SbcC_AAA"/>
</dbReference>
<evidence type="ECO:0000259" key="2">
    <source>
        <dbReference type="Pfam" id="PF13476"/>
    </source>
</evidence>
<dbReference type="EMBL" id="VTEV01000015">
    <property type="protein sequence ID" value="TYS60519.1"/>
    <property type="molecule type" value="Genomic_DNA"/>
</dbReference>
<dbReference type="GO" id="GO:0006302">
    <property type="term" value="P:double-strand break repair"/>
    <property type="evidence" value="ECO:0007669"/>
    <property type="project" value="InterPro"/>
</dbReference>
<feature type="domain" description="Rad50/SbcC-type AAA" evidence="2">
    <location>
        <begin position="21"/>
        <end position="343"/>
    </location>
</feature>
<evidence type="ECO:0000313" key="3">
    <source>
        <dbReference type="EMBL" id="TYS60519.1"/>
    </source>
</evidence>